<feature type="transmembrane region" description="Helical" evidence="1">
    <location>
        <begin position="17"/>
        <end position="35"/>
    </location>
</feature>
<dbReference type="EMBL" id="JAVDUP010000011">
    <property type="protein sequence ID" value="MDR6903913.1"/>
    <property type="molecule type" value="Genomic_DNA"/>
</dbReference>
<organism evidence="2 3">
    <name type="scientific">Rhizobium miluonense</name>
    <dbReference type="NCBI Taxonomy" id="411945"/>
    <lineage>
        <taxon>Bacteria</taxon>
        <taxon>Pseudomonadati</taxon>
        <taxon>Pseudomonadota</taxon>
        <taxon>Alphaproteobacteria</taxon>
        <taxon>Hyphomicrobiales</taxon>
        <taxon>Rhizobiaceae</taxon>
        <taxon>Rhizobium/Agrobacterium group</taxon>
        <taxon>Rhizobium</taxon>
    </lineage>
</organism>
<gene>
    <name evidence="2" type="ORF">J2W52_005546</name>
</gene>
<evidence type="ECO:0000313" key="3">
    <source>
        <dbReference type="Proteomes" id="UP001250791"/>
    </source>
</evidence>
<keyword evidence="1" id="KW-1133">Transmembrane helix</keyword>
<dbReference type="Proteomes" id="UP001250791">
    <property type="component" value="Unassembled WGS sequence"/>
</dbReference>
<sequence length="86" mass="9412">MLITANLLRIREAMRPFIAPLIALWKWIVVAARPFRKGPSAELIGLVFGILIVAPGFHGYTCSNTRRASRQAVTKAALDASGPRII</sequence>
<keyword evidence="1" id="KW-0472">Membrane</keyword>
<proteinExistence type="predicted"/>
<feature type="transmembrane region" description="Helical" evidence="1">
    <location>
        <begin position="41"/>
        <end position="60"/>
    </location>
</feature>
<evidence type="ECO:0000256" key="1">
    <source>
        <dbReference type="SAM" id="Phobius"/>
    </source>
</evidence>
<keyword evidence="1" id="KW-0812">Transmembrane</keyword>
<reference evidence="2 3" key="1">
    <citation type="submission" date="2023-07" db="EMBL/GenBank/DDBJ databases">
        <title>Sorghum-associated microbial communities from plants grown in Nebraska, USA.</title>
        <authorList>
            <person name="Schachtman D."/>
        </authorList>
    </citation>
    <scope>NUCLEOTIDE SEQUENCE [LARGE SCALE GENOMIC DNA]</scope>
    <source>
        <strain evidence="2 3">3199</strain>
    </source>
</reference>
<keyword evidence="3" id="KW-1185">Reference proteome</keyword>
<accession>A0ABU1SZM6</accession>
<name>A0ABU1SZM6_9HYPH</name>
<comment type="caution">
    <text evidence="2">The sequence shown here is derived from an EMBL/GenBank/DDBJ whole genome shotgun (WGS) entry which is preliminary data.</text>
</comment>
<evidence type="ECO:0000313" key="2">
    <source>
        <dbReference type="EMBL" id="MDR6903913.1"/>
    </source>
</evidence>
<protein>
    <submittedName>
        <fullName evidence="2">Uncharacterized protein</fullName>
    </submittedName>
</protein>